<proteinExistence type="predicted"/>
<dbReference type="AlphaFoldDB" id="A0A2K2B113"/>
<gene>
    <name evidence="1" type="ORF">POPTR_003G035600</name>
</gene>
<dbReference type="InParanoid" id="A0A2K2B113"/>
<protein>
    <submittedName>
        <fullName evidence="1">Uncharacterized protein</fullName>
    </submittedName>
</protein>
<accession>A0A2K2B113</accession>
<name>A0A2K2B113_POPTR</name>
<dbReference type="Proteomes" id="UP000006729">
    <property type="component" value="Chromosome 3"/>
</dbReference>
<dbReference type="EMBL" id="CM009292">
    <property type="protein sequence ID" value="PNT43469.1"/>
    <property type="molecule type" value="Genomic_DNA"/>
</dbReference>
<sequence length="71" mass="8524">MYERLILSVTKDKKVFESLWYWSLPSHPIRKFEKCNANQGGTMETKASWWRRSQVKERRREKGIPEGIVLL</sequence>
<evidence type="ECO:0000313" key="1">
    <source>
        <dbReference type="EMBL" id="PNT43469.1"/>
    </source>
</evidence>
<evidence type="ECO:0000313" key="2">
    <source>
        <dbReference type="Proteomes" id="UP000006729"/>
    </source>
</evidence>
<organism evidence="1 2">
    <name type="scientific">Populus trichocarpa</name>
    <name type="common">Western balsam poplar</name>
    <name type="synonym">Populus balsamifera subsp. trichocarpa</name>
    <dbReference type="NCBI Taxonomy" id="3694"/>
    <lineage>
        <taxon>Eukaryota</taxon>
        <taxon>Viridiplantae</taxon>
        <taxon>Streptophyta</taxon>
        <taxon>Embryophyta</taxon>
        <taxon>Tracheophyta</taxon>
        <taxon>Spermatophyta</taxon>
        <taxon>Magnoliopsida</taxon>
        <taxon>eudicotyledons</taxon>
        <taxon>Gunneridae</taxon>
        <taxon>Pentapetalae</taxon>
        <taxon>rosids</taxon>
        <taxon>fabids</taxon>
        <taxon>Malpighiales</taxon>
        <taxon>Salicaceae</taxon>
        <taxon>Saliceae</taxon>
        <taxon>Populus</taxon>
    </lineage>
</organism>
<reference evidence="1 2" key="1">
    <citation type="journal article" date="2006" name="Science">
        <title>The genome of black cottonwood, Populus trichocarpa (Torr. &amp; Gray).</title>
        <authorList>
            <person name="Tuskan G.A."/>
            <person name="Difazio S."/>
            <person name="Jansson S."/>
            <person name="Bohlmann J."/>
            <person name="Grigoriev I."/>
            <person name="Hellsten U."/>
            <person name="Putnam N."/>
            <person name="Ralph S."/>
            <person name="Rombauts S."/>
            <person name="Salamov A."/>
            <person name="Schein J."/>
            <person name="Sterck L."/>
            <person name="Aerts A."/>
            <person name="Bhalerao R.R."/>
            <person name="Bhalerao R.P."/>
            <person name="Blaudez D."/>
            <person name="Boerjan W."/>
            <person name="Brun A."/>
            <person name="Brunner A."/>
            <person name="Busov V."/>
            <person name="Campbell M."/>
            <person name="Carlson J."/>
            <person name="Chalot M."/>
            <person name="Chapman J."/>
            <person name="Chen G.L."/>
            <person name="Cooper D."/>
            <person name="Coutinho P.M."/>
            <person name="Couturier J."/>
            <person name="Covert S."/>
            <person name="Cronk Q."/>
            <person name="Cunningham R."/>
            <person name="Davis J."/>
            <person name="Degroeve S."/>
            <person name="Dejardin A."/>
            <person name="Depamphilis C."/>
            <person name="Detter J."/>
            <person name="Dirks B."/>
            <person name="Dubchak I."/>
            <person name="Duplessis S."/>
            <person name="Ehlting J."/>
            <person name="Ellis B."/>
            <person name="Gendler K."/>
            <person name="Goodstein D."/>
            <person name="Gribskov M."/>
            <person name="Grimwood J."/>
            <person name="Groover A."/>
            <person name="Gunter L."/>
            <person name="Hamberger B."/>
            <person name="Heinze B."/>
            <person name="Helariutta Y."/>
            <person name="Henrissat B."/>
            <person name="Holligan D."/>
            <person name="Holt R."/>
            <person name="Huang W."/>
            <person name="Islam-Faridi N."/>
            <person name="Jones S."/>
            <person name="Jones-Rhoades M."/>
            <person name="Jorgensen R."/>
            <person name="Joshi C."/>
            <person name="Kangasjarvi J."/>
            <person name="Karlsson J."/>
            <person name="Kelleher C."/>
            <person name="Kirkpatrick R."/>
            <person name="Kirst M."/>
            <person name="Kohler A."/>
            <person name="Kalluri U."/>
            <person name="Larimer F."/>
            <person name="Leebens-Mack J."/>
            <person name="Leple J.C."/>
            <person name="Locascio P."/>
            <person name="Lou Y."/>
            <person name="Lucas S."/>
            <person name="Martin F."/>
            <person name="Montanini B."/>
            <person name="Napoli C."/>
            <person name="Nelson D.R."/>
            <person name="Nelson C."/>
            <person name="Nieminen K."/>
            <person name="Nilsson O."/>
            <person name="Pereda V."/>
            <person name="Peter G."/>
            <person name="Philippe R."/>
            <person name="Pilate G."/>
            <person name="Poliakov A."/>
            <person name="Razumovskaya J."/>
            <person name="Richardson P."/>
            <person name="Rinaldi C."/>
            <person name="Ritland K."/>
            <person name="Rouze P."/>
            <person name="Ryaboy D."/>
            <person name="Schmutz J."/>
            <person name="Schrader J."/>
            <person name="Segerman B."/>
            <person name="Shin H."/>
            <person name="Siddiqui A."/>
            <person name="Sterky F."/>
            <person name="Terry A."/>
            <person name="Tsai C.J."/>
            <person name="Uberbacher E."/>
            <person name="Unneberg P."/>
            <person name="Vahala J."/>
            <person name="Wall K."/>
            <person name="Wessler S."/>
            <person name="Yang G."/>
            <person name="Yin T."/>
            <person name="Douglas C."/>
            <person name="Marra M."/>
            <person name="Sandberg G."/>
            <person name="Van de Peer Y."/>
            <person name="Rokhsar D."/>
        </authorList>
    </citation>
    <scope>NUCLEOTIDE SEQUENCE [LARGE SCALE GENOMIC DNA]</scope>
    <source>
        <strain evidence="2">cv. Nisqually</strain>
    </source>
</reference>
<keyword evidence="2" id="KW-1185">Reference proteome</keyword>